<comment type="caution">
    <text evidence="2">The sequence shown here is derived from an EMBL/GenBank/DDBJ whole genome shotgun (WGS) entry which is preliminary data.</text>
</comment>
<proteinExistence type="predicted"/>
<feature type="region of interest" description="Disordered" evidence="1">
    <location>
        <begin position="23"/>
        <end position="96"/>
    </location>
</feature>
<dbReference type="Proteomes" id="UP000769780">
    <property type="component" value="Unassembled WGS sequence"/>
</dbReference>
<keyword evidence="3" id="KW-1185">Reference proteome</keyword>
<sequence length="224" mass="23323">MRMDYCPYCGGCHDYKHDLAVIGPRGKQGPPGPKGDPGPEGKQGPPGPKGDPGPEGKQGPPGPKGDPGPEGKQGPPGPKGDPGPQGERGPMGLSGGTANSAYGYVYSTSSNNQSGDVKFTIAGPLENVELTPRGLHVLTPGIYHISYKVAYKTNTETTSVARFHLIINDRINVISSTTETSTSAQLSSSQLFSLLEGDVVKLVAEIPEGASYSLPTLQVMRIGQ</sequence>
<dbReference type="InterPro" id="IPR050149">
    <property type="entry name" value="Collagen_superfamily"/>
</dbReference>
<dbReference type="PANTHER" id="PTHR24023:SF1082">
    <property type="entry name" value="COLLAGEN TRIPLE HELIX REPEAT"/>
    <property type="match status" value="1"/>
</dbReference>
<dbReference type="Gene3D" id="2.60.120.40">
    <property type="match status" value="1"/>
</dbReference>
<gene>
    <name evidence="2" type="ORF">H0185_17585</name>
</gene>
<dbReference type="EMBL" id="JACWFH010000025">
    <property type="protein sequence ID" value="MBY0098578.1"/>
    <property type="molecule type" value="Genomic_DNA"/>
</dbReference>
<name>A0ABS7K8I8_9BACI</name>
<dbReference type="InterPro" id="IPR008160">
    <property type="entry name" value="Collagen"/>
</dbReference>
<accession>A0ABS7K8I8</accession>
<dbReference type="InterPro" id="IPR008983">
    <property type="entry name" value="Tumour_necrosis_fac-like_dom"/>
</dbReference>
<reference evidence="2 3" key="1">
    <citation type="submission" date="2020-07" db="EMBL/GenBank/DDBJ databases">
        <title>Fungal Genomes of the International Space Station.</title>
        <authorList>
            <person name="Seuylemezian A."/>
            <person name="Singh N.K."/>
            <person name="Wood J."/>
            <person name="Venkateswaran K."/>
        </authorList>
    </citation>
    <scope>NUCLEOTIDE SEQUENCE [LARGE SCALE GENOMIC DNA]</scope>
    <source>
        <strain evidence="2 3">PL-B2</strain>
    </source>
</reference>
<dbReference type="Pfam" id="PF01391">
    <property type="entry name" value="Collagen"/>
    <property type="match status" value="1"/>
</dbReference>
<evidence type="ECO:0000313" key="2">
    <source>
        <dbReference type="EMBL" id="MBY0098578.1"/>
    </source>
</evidence>
<protein>
    <submittedName>
        <fullName evidence="2">Collagen-like protein</fullName>
    </submittedName>
</protein>
<organism evidence="2 3">
    <name type="scientific">Mesobacillus maritimus</name>
    <dbReference type="NCBI Taxonomy" id="1643336"/>
    <lineage>
        <taxon>Bacteria</taxon>
        <taxon>Bacillati</taxon>
        <taxon>Bacillota</taxon>
        <taxon>Bacilli</taxon>
        <taxon>Bacillales</taxon>
        <taxon>Bacillaceae</taxon>
        <taxon>Mesobacillus</taxon>
    </lineage>
</organism>
<evidence type="ECO:0000256" key="1">
    <source>
        <dbReference type="SAM" id="MobiDB-lite"/>
    </source>
</evidence>
<evidence type="ECO:0000313" key="3">
    <source>
        <dbReference type="Proteomes" id="UP000769780"/>
    </source>
</evidence>
<dbReference type="PANTHER" id="PTHR24023">
    <property type="entry name" value="COLLAGEN ALPHA"/>
    <property type="match status" value="1"/>
</dbReference>